<organism evidence="2 3">
    <name type="scientific">Deinococcus gobiensis (strain DSM 21396 / JCM 16679 / CGMCC 1.7299 / I-0)</name>
    <dbReference type="NCBI Taxonomy" id="745776"/>
    <lineage>
        <taxon>Bacteria</taxon>
        <taxon>Thermotogati</taxon>
        <taxon>Deinococcota</taxon>
        <taxon>Deinococci</taxon>
        <taxon>Deinococcales</taxon>
        <taxon>Deinococcaceae</taxon>
        <taxon>Deinococcus</taxon>
    </lineage>
</organism>
<accession>H8GRV0</accession>
<dbReference type="AlphaFoldDB" id="H8GRV0"/>
<evidence type="ECO:0000256" key="1">
    <source>
        <dbReference type="SAM" id="MobiDB-lite"/>
    </source>
</evidence>
<protein>
    <submittedName>
        <fullName evidence="2">Uncharacterized protein</fullName>
    </submittedName>
</protein>
<reference evidence="2 3" key="1">
    <citation type="journal article" date="2012" name="PLoS ONE">
        <title>Genome sequence and transcriptome analysis of the radioresistant bacterium Deinococcus gobiensis: insights into the extreme environmental adaptations.</title>
        <authorList>
            <person name="Yuan M."/>
            <person name="Chen M."/>
            <person name="Zhang W."/>
            <person name="Lu W."/>
            <person name="Wang J."/>
            <person name="Yang M."/>
            <person name="Zhao P."/>
            <person name="Tang R."/>
            <person name="Li X."/>
            <person name="Hao Y."/>
            <person name="Zhou Z."/>
            <person name="Zhan Y."/>
            <person name="Yu H."/>
            <person name="Teng C."/>
            <person name="Yan Y."/>
            <person name="Ping S."/>
            <person name="Wang Y."/>
            <person name="Lin M."/>
        </authorList>
    </citation>
    <scope>NUCLEOTIDE SEQUENCE [LARGE SCALE GENOMIC DNA]</scope>
    <source>
        <strain evidence="2 3">I-0</strain>
    </source>
</reference>
<dbReference type="HOGENOM" id="CLU_1924126_0_0_0"/>
<sequence>MQFQVEVQRPPLAHARGDGAAQEVLVAGREQAHELRAQGRVHRLWGQAAARDAQDARADIDGPEQQFLGRERAFQLGDIAQVRGHGRPVGRGGGVGPAGRAKRRWAAYAVGASGGNEEDRADSPEQPWRGW</sequence>
<dbReference type="Proteomes" id="UP000007575">
    <property type="component" value="Chromosome"/>
</dbReference>
<dbReference type="EMBL" id="CP002191">
    <property type="protein sequence ID" value="AFD25147.1"/>
    <property type="molecule type" value="Genomic_DNA"/>
</dbReference>
<gene>
    <name evidence="2" type="ordered locus">DGo_CA1220</name>
</gene>
<evidence type="ECO:0000313" key="3">
    <source>
        <dbReference type="Proteomes" id="UP000007575"/>
    </source>
</evidence>
<feature type="region of interest" description="Disordered" evidence="1">
    <location>
        <begin position="110"/>
        <end position="131"/>
    </location>
</feature>
<name>H8GRV0_DEIGI</name>
<keyword evidence="3" id="KW-1185">Reference proteome</keyword>
<evidence type="ECO:0000313" key="2">
    <source>
        <dbReference type="EMBL" id="AFD25147.1"/>
    </source>
</evidence>
<dbReference type="KEGG" id="dgo:DGo_CA1220"/>
<proteinExistence type="predicted"/>